<dbReference type="EMBL" id="CAICTM010000641">
    <property type="protein sequence ID" value="CAB9514253.1"/>
    <property type="molecule type" value="Genomic_DNA"/>
</dbReference>
<dbReference type="AlphaFoldDB" id="A0A9N8HGK7"/>
<accession>A0A9N8HGK7</accession>
<dbReference type="Proteomes" id="UP001153069">
    <property type="component" value="Unassembled WGS sequence"/>
</dbReference>
<proteinExistence type="predicted"/>
<evidence type="ECO:0000313" key="1">
    <source>
        <dbReference type="EMBL" id="CAB9514253.1"/>
    </source>
</evidence>
<gene>
    <name evidence="1" type="ORF">SEMRO_642_G180120.1</name>
</gene>
<protein>
    <submittedName>
        <fullName evidence="1">Uncharacterized protein</fullName>
    </submittedName>
</protein>
<name>A0A9N8HGK7_9STRA</name>
<organism evidence="1 2">
    <name type="scientific">Seminavis robusta</name>
    <dbReference type="NCBI Taxonomy" id="568900"/>
    <lineage>
        <taxon>Eukaryota</taxon>
        <taxon>Sar</taxon>
        <taxon>Stramenopiles</taxon>
        <taxon>Ochrophyta</taxon>
        <taxon>Bacillariophyta</taxon>
        <taxon>Bacillariophyceae</taxon>
        <taxon>Bacillariophycidae</taxon>
        <taxon>Naviculales</taxon>
        <taxon>Naviculaceae</taxon>
        <taxon>Seminavis</taxon>
    </lineage>
</organism>
<keyword evidence="2" id="KW-1185">Reference proteome</keyword>
<comment type="caution">
    <text evidence="1">The sequence shown here is derived from an EMBL/GenBank/DDBJ whole genome shotgun (WGS) entry which is preliminary data.</text>
</comment>
<reference evidence="1" key="1">
    <citation type="submission" date="2020-06" db="EMBL/GenBank/DDBJ databases">
        <authorList>
            <consortium name="Plant Systems Biology data submission"/>
        </authorList>
    </citation>
    <scope>NUCLEOTIDE SEQUENCE</scope>
    <source>
        <strain evidence="1">D6</strain>
    </source>
</reference>
<evidence type="ECO:0000313" key="2">
    <source>
        <dbReference type="Proteomes" id="UP001153069"/>
    </source>
</evidence>
<sequence>MIIIWGRTTRKSLRPDSAAILGSNPRCPMRGCDGRCQLFNITRYCHAYWIPLFPQGEPRQIVQCRQCHALFDLSEYQSFQKAALDVAARNVLQAMANAKAGESTLTDLLRRNQFTAAETQARAMLKKDPMNINMMCHLNVALNGLGRTQEADKLESQIVFQWQNHCRAKWIASGRPKGVSAFPRVMMNQATSEYRLEAKQFFEPEKISDDTVALYKILAHPRNDGPNEPFLAPDKRLFKLVKSGKSFVLSEITATGSTTDVISYMAEQPDIRKVTADVASFLGGGGDAGMPLATAEAIPEVASAEPTKGETMAEMTPLTAVCETKSIPEVV</sequence>